<dbReference type="PANTHER" id="PTHR24014">
    <property type="entry name" value="2-OXOGLUTARATE AND IRON-DEPENDENT OXYGENASE DOMAIN-CONTAINING PROTEIN 2"/>
    <property type="match status" value="1"/>
</dbReference>
<sequence length="91" mass="10657">MFLEILDYSHVPGHAVLHRGRHRHGARATVSGRRVNLLLWCRSSVFRELRKYQKDFSSWCGECQREKIERQQNSIAATKEELLKREGKPAP</sequence>
<keyword evidence="1" id="KW-0847">Vitamin C</keyword>
<dbReference type="Proteomes" id="UP001054252">
    <property type="component" value="Unassembled WGS sequence"/>
</dbReference>
<reference evidence="2 3" key="1">
    <citation type="journal article" date="2021" name="Commun. Biol.">
        <title>The genome of Shorea leprosula (Dipterocarpaceae) highlights the ecological relevance of drought in aseasonal tropical rainforests.</title>
        <authorList>
            <person name="Ng K.K.S."/>
            <person name="Kobayashi M.J."/>
            <person name="Fawcett J.A."/>
            <person name="Hatakeyama M."/>
            <person name="Paape T."/>
            <person name="Ng C.H."/>
            <person name="Ang C.C."/>
            <person name="Tnah L.H."/>
            <person name="Lee C.T."/>
            <person name="Nishiyama T."/>
            <person name="Sese J."/>
            <person name="O'Brien M.J."/>
            <person name="Copetti D."/>
            <person name="Mohd Noor M.I."/>
            <person name="Ong R.C."/>
            <person name="Putra M."/>
            <person name="Sireger I.Z."/>
            <person name="Indrioko S."/>
            <person name="Kosugi Y."/>
            <person name="Izuno A."/>
            <person name="Isagi Y."/>
            <person name="Lee S.L."/>
            <person name="Shimizu K.K."/>
        </authorList>
    </citation>
    <scope>NUCLEOTIDE SEQUENCE [LARGE SCALE GENOMIC DNA]</scope>
    <source>
        <strain evidence="2">214</strain>
    </source>
</reference>
<dbReference type="EMBL" id="BPVZ01000857">
    <property type="protein sequence ID" value="GKV52784.1"/>
    <property type="molecule type" value="Genomic_DNA"/>
</dbReference>
<protein>
    <submittedName>
        <fullName evidence="2">Uncharacterized protein</fullName>
    </submittedName>
</protein>
<name>A0AAV5MUW5_9ROSI</name>
<organism evidence="2 3">
    <name type="scientific">Rubroshorea leprosula</name>
    <dbReference type="NCBI Taxonomy" id="152421"/>
    <lineage>
        <taxon>Eukaryota</taxon>
        <taxon>Viridiplantae</taxon>
        <taxon>Streptophyta</taxon>
        <taxon>Embryophyta</taxon>
        <taxon>Tracheophyta</taxon>
        <taxon>Spermatophyta</taxon>
        <taxon>Magnoliopsida</taxon>
        <taxon>eudicotyledons</taxon>
        <taxon>Gunneridae</taxon>
        <taxon>Pentapetalae</taxon>
        <taxon>rosids</taxon>
        <taxon>malvids</taxon>
        <taxon>Malvales</taxon>
        <taxon>Dipterocarpaceae</taxon>
        <taxon>Rubroshorea</taxon>
    </lineage>
</organism>
<proteinExistence type="predicted"/>
<keyword evidence="3" id="KW-1185">Reference proteome</keyword>
<accession>A0AAV5MUW5</accession>
<evidence type="ECO:0000313" key="3">
    <source>
        <dbReference type="Proteomes" id="UP001054252"/>
    </source>
</evidence>
<dbReference type="PANTHER" id="PTHR24014:SF4">
    <property type="entry name" value="2-OXOGLUTARATE AND IRON-DEPENDENT OXYGENASE DOMAIN-CONTAINING PROTEIN 2"/>
    <property type="match status" value="1"/>
</dbReference>
<evidence type="ECO:0000256" key="1">
    <source>
        <dbReference type="ARBA" id="ARBA00022896"/>
    </source>
</evidence>
<dbReference type="AlphaFoldDB" id="A0AAV5MUW5"/>
<dbReference type="GO" id="GO:0031418">
    <property type="term" value="F:L-ascorbic acid binding"/>
    <property type="evidence" value="ECO:0007669"/>
    <property type="project" value="UniProtKB-KW"/>
</dbReference>
<comment type="caution">
    <text evidence="2">The sequence shown here is derived from an EMBL/GenBank/DDBJ whole genome shotgun (WGS) entry which is preliminary data.</text>
</comment>
<gene>
    <name evidence="2" type="ORF">SLEP1_g59348</name>
</gene>
<evidence type="ECO:0000313" key="2">
    <source>
        <dbReference type="EMBL" id="GKV52784.1"/>
    </source>
</evidence>